<dbReference type="GeneID" id="81391993"/>
<name>A0A9W9KGG0_9EURO</name>
<evidence type="ECO:0000313" key="3">
    <source>
        <dbReference type="Proteomes" id="UP001141434"/>
    </source>
</evidence>
<dbReference type="Proteomes" id="UP001141434">
    <property type="component" value="Unassembled WGS sequence"/>
</dbReference>
<protein>
    <submittedName>
        <fullName evidence="2">Uncharacterized protein</fullName>
    </submittedName>
</protein>
<accession>A0A9W9KGG0</accession>
<proteinExistence type="predicted"/>
<dbReference type="AlphaFoldDB" id="A0A9W9KGG0"/>
<feature type="region of interest" description="Disordered" evidence="1">
    <location>
        <begin position="129"/>
        <end position="150"/>
    </location>
</feature>
<evidence type="ECO:0000256" key="1">
    <source>
        <dbReference type="SAM" id="MobiDB-lite"/>
    </source>
</evidence>
<reference evidence="2" key="2">
    <citation type="journal article" date="2023" name="IMA Fungus">
        <title>Comparative genomic study of the Penicillium genus elucidates a diverse pangenome and 15 lateral gene transfer events.</title>
        <authorList>
            <person name="Petersen C."/>
            <person name="Sorensen T."/>
            <person name="Nielsen M.R."/>
            <person name="Sondergaard T.E."/>
            <person name="Sorensen J.L."/>
            <person name="Fitzpatrick D.A."/>
            <person name="Frisvad J.C."/>
            <person name="Nielsen K.L."/>
        </authorList>
    </citation>
    <scope>NUCLEOTIDE SEQUENCE</scope>
    <source>
        <strain evidence="2">IBT 34128</strain>
    </source>
</reference>
<dbReference type="EMBL" id="JAPMSZ010000004">
    <property type="protein sequence ID" value="KAJ5104896.1"/>
    <property type="molecule type" value="Genomic_DNA"/>
</dbReference>
<comment type="caution">
    <text evidence="2">The sequence shown here is derived from an EMBL/GenBank/DDBJ whole genome shotgun (WGS) entry which is preliminary data.</text>
</comment>
<sequence>MRTQLLELAERQVNTLWSRVDEVYTFADLPGSMKDWLESGQANFSGDPVTTEDDLAHAYQEAFHPDEVRDDLQDGFKRMVFSLFCRHRSSTQRSMVFHTIAEFVEILSAICNSLDDAIPWVRPDKKILSRISSGHPSPSPQPETKEPSVDTGLADKIQRVMKVIPVVSTPEHLELPPNPLPLKPATPSSLSMTSEAKLPYIMVPLESSIVERKCVACARPSNSDEEPRFWSQDTRLYIARQSVCDSDECNGRKRWMIPASTEFGYVRGSLEYLSAKPRKDGRLRAGIKDYLFEFDEAPEELQRPVSTKCKACGTEGKTEVRPQWTKDTPPIYHAMERACRSEFCHPNKRRLFIPVDPIPYITTKALWVRQKTDDKS</sequence>
<evidence type="ECO:0000313" key="2">
    <source>
        <dbReference type="EMBL" id="KAJ5104896.1"/>
    </source>
</evidence>
<organism evidence="2 3">
    <name type="scientific">Penicillium alfredii</name>
    <dbReference type="NCBI Taxonomy" id="1506179"/>
    <lineage>
        <taxon>Eukaryota</taxon>
        <taxon>Fungi</taxon>
        <taxon>Dikarya</taxon>
        <taxon>Ascomycota</taxon>
        <taxon>Pezizomycotina</taxon>
        <taxon>Eurotiomycetes</taxon>
        <taxon>Eurotiomycetidae</taxon>
        <taxon>Eurotiales</taxon>
        <taxon>Aspergillaceae</taxon>
        <taxon>Penicillium</taxon>
    </lineage>
</organism>
<reference evidence="2" key="1">
    <citation type="submission" date="2022-11" db="EMBL/GenBank/DDBJ databases">
        <authorList>
            <person name="Petersen C."/>
        </authorList>
    </citation>
    <scope>NUCLEOTIDE SEQUENCE</scope>
    <source>
        <strain evidence="2">IBT 34128</strain>
    </source>
</reference>
<gene>
    <name evidence="2" type="ORF">NUU61_002243</name>
</gene>
<dbReference type="OrthoDB" id="5209368at2759"/>
<keyword evidence="3" id="KW-1185">Reference proteome</keyword>
<dbReference type="RefSeq" id="XP_056513892.1">
    <property type="nucleotide sequence ID" value="XM_056652825.1"/>
</dbReference>